<evidence type="ECO:0000256" key="1">
    <source>
        <dbReference type="SAM" id="Phobius"/>
    </source>
</evidence>
<name>K2QEH6_METFP</name>
<dbReference type="Pfam" id="PF10066">
    <property type="entry name" value="DUF2304"/>
    <property type="match status" value="1"/>
</dbReference>
<feature type="transmembrane region" description="Helical" evidence="1">
    <location>
        <begin position="30"/>
        <end position="48"/>
    </location>
</feature>
<dbReference type="InterPro" id="IPR019277">
    <property type="entry name" value="DUF2304"/>
</dbReference>
<feature type="transmembrane region" description="Helical" evidence="1">
    <location>
        <begin position="6"/>
        <end position="23"/>
    </location>
</feature>
<organism evidence="2 3">
    <name type="scientific">Methanobacterium formicicum (strain DSM 3637 / PP1)</name>
    <dbReference type="NCBI Taxonomy" id="1204725"/>
    <lineage>
        <taxon>Archaea</taxon>
        <taxon>Methanobacteriati</taxon>
        <taxon>Methanobacteriota</taxon>
        <taxon>Methanomada group</taxon>
        <taxon>Methanobacteria</taxon>
        <taxon>Methanobacteriales</taxon>
        <taxon>Methanobacteriaceae</taxon>
        <taxon>Methanobacterium</taxon>
    </lineage>
</organism>
<gene>
    <name evidence="2" type="ORF">A994_03373</name>
</gene>
<dbReference type="AlphaFoldDB" id="K2QEH6"/>
<evidence type="ECO:0000313" key="2">
    <source>
        <dbReference type="EMBL" id="EKF86491.1"/>
    </source>
</evidence>
<protein>
    <recommendedName>
        <fullName evidence="4">DUF2304 domain-containing protein</fullName>
    </recommendedName>
</protein>
<keyword evidence="3" id="KW-1185">Reference proteome</keyword>
<dbReference type="PATRIC" id="fig|1204725.3.peg.678"/>
<dbReference type="Proteomes" id="UP000007360">
    <property type="component" value="Unassembled WGS sequence"/>
</dbReference>
<feature type="transmembrane region" description="Helical" evidence="1">
    <location>
        <begin position="68"/>
        <end position="88"/>
    </location>
</feature>
<dbReference type="EMBL" id="AMPO01000002">
    <property type="protein sequence ID" value="EKF86491.1"/>
    <property type="molecule type" value="Genomic_DNA"/>
</dbReference>
<accession>K2QEH6</accession>
<dbReference type="RefSeq" id="WP_004029877.1">
    <property type="nucleotide sequence ID" value="NZ_AMPO01000002.1"/>
</dbReference>
<dbReference type="OrthoDB" id="78194at2157"/>
<evidence type="ECO:0008006" key="4">
    <source>
        <dbReference type="Google" id="ProtNLM"/>
    </source>
</evidence>
<keyword evidence="1" id="KW-0812">Transmembrane</keyword>
<evidence type="ECO:0000313" key="3">
    <source>
        <dbReference type="Proteomes" id="UP000007360"/>
    </source>
</evidence>
<keyword evidence="1" id="KW-0472">Membrane</keyword>
<reference evidence="2 3" key="1">
    <citation type="journal article" date="2012" name="J. Bacteriol.">
        <title>Draft genome sequence of Methanobacterium formicicum DSM 3637, an archaebacterium isolated from the methane producer amoeba Pelomyxa palustris.</title>
        <authorList>
            <person name="Gutierrez G."/>
        </authorList>
    </citation>
    <scope>NUCLEOTIDE SEQUENCE [LARGE SCALE GENOMIC DNA]</scope>
    <source>
        <strain evidence="3">DSM 3637 / PP1</strain>
    </source>
</reference>
<comment type="caution">
    <text evidence="2">The sequence shown here is derived from an EMBL/GenBank/DDBJ whole genome shotgun (WGS) entry which is preliminary data.</text>
</comment>
<keyword evidence="1" id="KW-1133">Transmembrane helix</keyword>
<proteinExistence type="predicted"/>
<sequence>MILYQYIGIIIGIIGILITFMRFKDAKMSFNMLIVWIVIWLLLIIFSIDPDTTSALASITGIGRGLDLILIIGLIGCYYFIFKIYNLIENVEGEISSLVREIALERGKTKDKHKNISHEDSQEK</sequence>